<dbReference type="InterPro" id="IPR013325">
    <property type="entry name" value="RNA_pol_sigma_r2"/>
</dbReference>
<evidence type="ECO:0000256" key="6">
    <source>
        <dbReference type="SAM" id="Phobius"/>
    </source>
</evidence>
<keyword evidence="6" id="KW-1133">Transmembrane helix</keyword>
<keyword evidence="10" id="KW-1185">Reference proteome</keyword>
<dbReference type="Gene3D" id="1.10.1740.10">
    <property type="match status" value="1"/>
</dbReference>
<dbReference type="PANTHER" id="PTHR30173:SF36">
    <property type="entry name" value="ECF RNA POLYMERASE SIGMA FACTOR SIGJ"/>
    <property type="match status" value="1"/>
</dbReference>
<feature type="transmembrane region" description="Helical" evidence="6">
    <location>
        <begin position="332"/>
        <end position="357"/>
    </location>
</feature>
<dbReference type="InterPro" id="IPR036259">
    <property type="entry name" value="MFS_trans_sf"/>
</dbReference>
<dbReference type="InterPro" id="IPR014303">
    <property type="entry name" value="RNA_pol_sigma-70_ECF"/>
</dbReference>
<dbReference type="NCBIfam" id="TIGR02957">
    <property type="entry name" value="SigX4"/>
    <property type="match status" value="1"/>
</dbReference>
<feature type="transmembrane region" description="Helical" evidence="6">
    <location>
        <begin position="160"/>
        <end position="179"/>
    </location>
</feature>
<proteinExistence type="inferred from homology"/>
<dbReference type="Pfam" id="PF04542">
    <property type="entry name" value="Sigma70_r2"/>
    <property type="match status" value="1"/>
</dbReference>
<dbReference type="OrthoDB" id="3460055at2"/>
<feature type="domain" description="RNA polymerase sigma factor 70 region 4 type 2" evidence="8">
    <location>
        <begin position="519"/>
        <end position="570"/>
    </location>
</feature>
<dbReference type="CDD" id="cd06171">
    <property type="entry name" value="Sigma70_r4"/>
    <property type="match status" value="1"/>
</dbReference>
<keyword evidence="6" id="KW-0812">Transmembrane</keyword>
<dbReference type="InterPro" id="IPR014284">
    <property type="entry name" value="RNA_pol_sigma-70_dom"/>
</dbReference>
<dbReference type="NCBIfam" id="NF007214">
    <property type="entry name" value="PRK09636.1"/>
    <property type="match status" value="1"/>
</dbReference>
<dbReference type="GO" id="GO:0003677">
    <property type="term" value="F:DNA binding"/>
    <property type="evidence" value="ECO:0007669"/>
    <property type="project" value="InterPro"/>
</dbReference>
<feature type="domain" description="RNA polymerase sigma-70 region 2" evidence="7">
    <location>
        <begin position="419"/>
        <end position="483"/>
    </location>
</feature>
<dbReference type="SUPFAM" id="SSF103473">
    <property type="entry name" value="MFS general substrate transporter"/>
    <property type="match status" value="1"/>
</dbReference>
<evidence type="ECO:0000256" key="2">
    <source>
        <dbReference type="ARBA" id="ARBA00011344"/>
    </source>
</evidence>
<dbReference type="Pfam" id="PF08281">
    <property type="entry name" value="Sigma70_r4_2"/>
    <property type="match status" value="1"/>
</dbReference>
<accession>A0A561VXU8</accession>
<dbReference type="NCBIfam" id="TIGR02937">
    <property type="entry name" value="sigma70-ECF"/>
    <property type="match status" value="1"/>
</dbReference>
<dbReference type="Pfam" id="PF07690">
    <property type="entry name" value="MFS_1"/>
    <property type="match status" value="1"/>
</dbReference>
<sequence>MRRNAGLFVGISLVSGFGSSAMSLVAGIWILDLTGSTSLAALAGLCVYAPVLAGPWLGGLLDRAPRRPLVIAVNLLLAAALLTLLAVRGPEQTWLIFAVSCAYGISYVLIDAGETALLPSALSPTELGDVNGWRSSAQEGMKLVAPLAGAGLYAWRGGHAVVVLSAVMPVLVALLYAVLRLHRTPPGRPARHCGGPRTGLVVLFGQRATRLPIVLAAVSIAMSGFTTAAIYAMVVTELRLPATFLGVLASAQGTGSIVGGLFVGRIIARLGPVAVGVAGTVLFAVGCLARCLPWWPATVAGAVVAGVGLPWTLVAAVTAAQTHTPPALLGRVSATANTAMFGPLVAAIPLGSAAVHLGARPPLVTAVVLCLTAAVAVFHSPPTPRGAASRRSPRQGYDRSAAPPGYCLAMPLSPDEVELFERSRARLEAIAYRLLGSASDAEDAVQDTFLRWQAADRGHVETPAAWLTKVLTNVCLNQLTSARARRETYVGSWLPEPVLAGDRMLGPLDTAEQRESVSMAVLTLLERLSPNERAVYVLREAFGYSHGEIAEIIGRTESNCQQTYRRAKQHVAAERARTEVDRATAQKIIAEFLTAANNGEIQRLVELLTDDVRSTADGGGKIPARSSITGAMAVAKFLRGLFKPADVKRDLVGGSPAVHIAAANGGPAVVVVIDDRVIGVMSLDVTPDGVAAIHNQVNPDKLARATRQWSATPHEEALFRAW</sequence>
<evidence type="ECO:0000313" key="9">
    <source>
        <dbReference type="EMBL" id="TWG16422.1"/>
    </source>
</evidence>
<comment type="subunit">
    <text evidence="2">Interacts transiently with the RNA polymerase catalytic core formed by RpoA, RpoB, RpoC and RpoZ (2 alpha, 1 beta, 1 beta' and 1 omega subunit) to form the RNA polymerase holoenzyme that can initiate transcription.</text>
</comment>
<dbReference type="EMBL" id="VIWZ01000001">
    <property type="protein sequence ID" value="TWG16422.1"/>
    <property type="molecule type" value="Genomic_DNA"/>
</dbReference>
<name>A0A561VXU8_9ACTN</name>
<dbReference type="AlphaFoldDB" id="A0A561VXU8"/>
<evidence type="ECO:0000259" key="8">
    <source>
        <dbReference type="Pfam" id="PF08281"/>
    </source>
</evidence>
<dbReference type="InterPro" id="IPR007627">
    <property type="entry name" value="RNA_pol_sigma70_r2"/>
</dbReference>
<keyword evidence="6" id="KW-0472">Membrane</keyword>
<feature type="transmembrane region" description="Helical" evidence="6">
    <location>
        <begin position="270"/>
        <end position="295"/>
    </location>
</feature>
<dbReference type="InterPro" id="IPR013324">
    <property type="entry name" value="RNA_pol_sigma_r3/r4-like"/>
</dbReference>
<evidence type="ECO:0000256" key="5">
    <source>
        <dbReference type="ARBA" id="ARBA00023163"/>
    </source>
</evidence>
<feature type="transmembrane region" description="Helical" evidence="6">
    <location>
        <begin position="363"/>
        <end position="381"/>
    </location>
</feature>
<evidence type="ECO:0000256" key="4">
    <source>
        <dbReference type="ARBA" id="ARBA00023082"/>
    </source>
</evidence>
<dbReference type="InterPro" id="IPR011701">
    <property type="entry name" value="MFS"/>
</dbReference>
<evidence type="ECO:0000313" key="10">
    <source>
        <dbReference type="Proteomes" id="UP000317685"/>
    </source>
</evidence>
<feature type="transmembrane region" description="Helical" evidence="6">
    <location>
        <begin position="38"/>
        <end position="57"/>
    </location>
</feature>
<dbReference type="SUPFAM" id="SSF54427">
    <property type="entry name" value="NTF2-like"/>
    <property type="match status" value="1"/>
</dbReference>
<evidence type="ECO:0000256" key="3">
    <source>
        <dbReference type="ARBA" id="ARBA00023015"/>
    </source>
</evidence>
<dbReference type="GO" id="GO:0016987">
    <property type="term" value="F:sigma factor activity"/>
    <property type="evidence" value="ECO:0007669"/>
    <property type="project" value="UniProtKB-KW"/>
</dbReference>
<gene>
    <name evidence="9" type="ORF">FHU34_111758</name>
</gene>
<dbReference type="PANTHER" id="PTHR30173">
    <property type="entry name" value="SIGMA 19 FACTOR"/>
    <property type="match status" value="1"/>
</dbReference>
<dbReference type="InterPro" id="IPR013249">
    <property type="entry name" value="RNA_pol_sigma70_r4_t2"/>
</dbReference>
<reference evidence="9 10" key="1">
    <citation type="submission" date="2019-06" db="EMBL/GenBank/DDBJ databases">
        <title>Sequencing the genomes of 1000 actinobacteria strains.</title>
        <authorList>
            <person name="Klenk H.-P."/>
        </authorList>
    </citation>
    <scope>NUCLEOTIDE SEQUENCE [LARGE SCALE GENOMIC DNA]</scope>
    <source>
        <strain evidence="9 10">DSM 45885</strain>
    </source>
</reference>
<feature type="transmembrane region" description="Helical" evidence="6">
    <location>
        <begin position="69"/>
        <end position="87"/>
    </location>
</feature>
<dbReference type="SUPFAM" id="SSF88659">
    <property type="entry name" value="Sigma3 and sigma4 domains of RNA polymerase sigma factors"/>
    <property type="match status" value="1"/>
</dbReference>
<dbReference type="Gene3D" id="1.20.1250.20">
    <property type="entry name" value="MFS general substrate transporter like domains"/>
    <property type="match status" value="1"/>
</dbReference>
<dbReference type="InterPro" id="IPR052704">
    <property type="entry name" value="ECF_Sigma-70_Domain"/>
</dbReference>
<feature type="transmembrane region" description="Helical" evidence="6">
    <location>
        <begin position="213"/>
        <end position="234"/>
    </location>
</feature>
<dbReference type="InterPro" id="IPR036388">
    <property type="entry name" value="WH-like_DNA-bd_sf"/>
</dbReference>
<evidence type="ECO:0000256" key="1">
    <source>
        <dbReference type="ARBA" id="ARBA00010641"/>
    </source>
</evidence>
<dbReference type="SUPFAM" id="SSF88946">
    <property type="entry name" value="Sigma2 domain of RNA polymerase sigma factors"/>
    <property type="match status" value="1"/>
</dbReference>
<dbReference type="GO" id="GO:0006352">
    <property type="term" value="P:DNA-templated transcription initiation"/>
    <property type="evidence" value="ECO:0007669"/>
    <property type="project" value="InterPro"/>
</dbReference>
<comment type="similarity">
    <text evidence="1">Belongs to the sigma-70 factor family. ECF subfamily.</text>
</comment>
<dbReference type="GO" id="GO:0022857">
    <property type="term" value="F:transmembrane transporter activity"/>
    <property type="evidence" value="ECO:0007669"/>
    <property type="project" value="InterPro"/>
</dbReference>
<organism evidence="9 10">
    <name type="scientific">Micromonospora taraxaci</name>
    <dbReference type="NCBI Taxonomy" id="1316803"/>
    <lineage>
        <taxon>Bacteria</taxon>
        <taxon>Bacillati</taxon>
        <taxon>Actinomycetota</taxon>
        <taxon>Actinomycetes</taxon>
        <taxon>Micromonosporales</taxon>
        <taxon>Micromonosporaceae</taxon>
        <taxon>Micromonospora</taxon>
    </lineage>
</organism>
<dbReference type="InterPro" id="IPR032710">
    <property type="entry name" value="NTF2-like_dom_sf"/>
</dbReference>
<dbReference type="Gene3D" id="3.10.450.50">
    <property type="match status" value="1"/>
</dbReference>
<keyword evidence="5" id="KW-0804">Transcription</keyword>
<keyword evidence="3" id="KW-0805">Transcription regulation</keyword>
<feature type="transmembrane region" description="Helical" evidence="6">
    <location>
        <begin position="6"/>
        <end position="31"/>
    </location>
</feature>
<dbReference type="Proteomes" id="UP000317685">
    <property type="component" value="Unassembled WGS sequence"/>
</dbReference>
<comment type="caution">
    <text evidence="9">The sequence shown here is derived from an EMBL/GenBank/DDBJ whole genome shotgun (WGS) entry which is preliminary data.</text>
</comment>
<evidence type="ECO:0000259" key="7">
    <source>
        <dbReference type="Pfam" id="PF04542"/>
    </source>
</evidence>
<feature type="transmembrane region" description="Helical" evidence="6">
    <location>
        <begin position="301"/>
        <end position="320"/>
    </location>
</feature>
<protein>
    <submittedName>
        <fullName evidence="9">RNA polymerase sigma-70 factor (TIGR02957 family)</fullName>
    </submittedName>
</protein>
<keyword evidence="4" id="KW-0731">Sigma factor</keyword>
<dbReference type="Gene3D" id="1.10.10.10">
    <property type="entry name" value="Winged helix-like DNA-binding domain superfamily/Winged helix DNA-binding domain"/>
    <property type="match status" value="1"/>
</dbReference>
<dbReference type="CDD" id="cd06173">
    <property type="entry name" value="MFS_MefA_like"/>
    <property type="match status" value="1"/>
</dbReference>